<dbReference type="Proteomes" id="UP000002700">
    <property type="component" value="Chromosome I"/>
</dbReference>
<dbReference type="Pfam" id="PF04380">
    <property type="entry name" value="BMFP"/>
    <property type="match status" value="1"/>
</dbReference>
<dbReference type="UniPathway" id="UPA00232"/>
<feature type="coiled-coil region" evidence="1">
    <location>
        <begin position="168"/>
        <end position="195"/>
    </location>
</feature>
<dbReference type="AlphaFoldDB" id="Q3JWI8"/>
<name>Q3JWI8_BURP1</name>
<comment type="subcellular location">
    <subcellularLocation>
        <location evidence="1">Cytoplasm</location>
    </subcellularLocation>
</comment>
<dbReference type="PANTHER" id="PTHR38040">
    <property type="entry name" value="UBIQUINONE BIOSYNTHESIS ACCESSORY FACTOR UBIK"/>
    <property type="match status" value="1"/>
</dbReference>
<dbReference type="HAMAP" id="MF_02216">
    <property type="entry name" value="UbiK"/>
    <property type="match status" value="1"/>
</dbReference>
<comment type="function">
    <text evidence="1">Required for efficient ubiquinone (coenzyme Q) biosynthesis. UbiK is probably an accessory factor of Ubi enzymes and facilitates ubiquinone biosynthesis by acting as an assembly factor, a targeting factor, or both.</text>
</comment>
<dbReference type="PANTHER" id="PTHR38040:SF1">
    <property type="entry name" value="UBIQUINONE BIOSYNTHESIS ACCESSORY FACTOR UBIK"/>
    <property type="match status" value="1"/>
</dbReference>
<comment type="pathway">
    <text evidence="1">Cofactor biosynthesis; ubiquinone biosynthesis.</text>
</comment>
<comment type="similarity">
    <text evidence="1">Belongs to the UbiK family.</text>
</comment>
<protein>
    <recommendedName>
        <fullName evidence="1">Ubiquinone biosynthesis accessory factor UbiK</fullName>
    </recommendedName>
</protein>
<evidence type="ECO:0000313" key="3">
    <source>
        <dbReference type="Proteomes" id="UP000002700"/>
    </source>
</evidence>
<dbReference type="InterPro" id="IPR007475">
    <property type="entry name" value="UbiK"/>
</dbReference>
<gene>
    <name evidence="1" type="primary">ubiK</name>
    <name evidence="2" type="ordered locus">BURPS1710b_0650</name>
</gene>
<proteinExistence type="inferred from homology"/>
<dbReference type="EMBL" id="CP000124">
    <property type="protein sequence ID" value="ABA50293.1"/>
    <property type="molecule type" value="Genomic_DNA"/>
</dbReference>
<reference evidence="2 3" key="1">
    <citation type="submission" date="2005-09" db="EMBL/GenBank/DDBJ databases">
        <authorList>
            <person name="Woods D.E."/>
            <person name="Nierman W.C."/>
        </authorList>
    </citation>
    <scope>NUCLEOTIDE SEQUENCE [LARGE SCALE GENOMIC DNA]</scope>
    <source>
        <strain evidence="2 3">1710b</strain>
    </source>
</reference>
<keyword evidence="1" id="KW-0175">Coiled coil</keyword>
<dbReference type="GO" id="GO:0006744">
    <property type="term" value="P:ubiquinone biosynthetic process"/>
    <property type="evidence" value="ECO:0007669"/>
    <property type="project" value="UniProtKB-UniRule"/>
</dbReference>
<organism evidence="2 3">
    <name type="scientific">Burkholderia pseudomallei (strain 1710b)</name>
    <dbReference type="NCBI Taxonomy" id="320372"/>
    <lineage>
        <taxon>Bacteria</taxon>
        <taxon>Pseudomonadati</taxon>
        <taxon>Pseudomonadota</taxon>
        <taxon>Betaproteobacteria</taxon>
        <taxon>Burkholderiales</taxon>
        <taxon>Burkholderiaceae</taxon>
        <taxon>Burkholderia</taxon>
        <taxon>pseudomallei group</taxon>
    </lineage>
</organism>
<accession>Q3JWI8</accession>
<evidence type="ECO:0000256" key="1">
    <source>
        <dbReference type="HAMAP-Rule" id="MF_02216"/>
    </source>
</evidence>
<keyword evidence="1" id="KW-0963">Cytoplasm</keyword>
<evidence type="ECO:0000313" key="2">
    <source>
        <dbReference type="EMBL" id="ABA50293.1"/>
    </source>
</evidence>
<sequence>MVVIPSLLQCVAEHLQQLACHVGSRRYRKAFTQISTTDTRLRERKRALAERPTRARFAGALKGRLLECTHVRRIANAAPRGRMPGKRARARTNFGHARFAGTIATAIAQILCTWKGNTMKQPSDVFNDLQARIGDLLKNSPAKDVERNVKAMLTQGFSKLDLVTREEFDTQAQVLARTRARLEELEKRVAELEQKLADVQS</sequence>
<dbReference type="GO" id="GO:0005737">
    <property type="term" value="C:cytoplasm"/>
    <property type="evidence" value="ECO:0007669"/>
    <property type="project" value="UniProtKB-SubCell"/>
</dbReference>
<dbReference type="EnsemblBacteria" id="ABA50293">
    <property type="protein sequence ID" value="ABA50293"/>
    <property type="gene ID" value="BURPS1710b_0650"/>
</dbReference>
<dbReference type="KEGG" id="bpm:BURPS1710b_0650"/>
<keyword evidence="1" id="KW-0831">Ubiquinone biosynthesis</keyword>
<dbReference type="HOGENOM" id="CLU_1358333_0_0_4"/>